<dbReference type="Gene3D" id="1.10.10.1450">
    <property type="match status" value="1"/>
</dbReference>
<dbReference type="PANTHER" id="PTHR46060">
    <property type="entry name" value="MARINER MOS1 TRANSPOSASE-LIKE PROTEIN"/>
    <property type="match status" value="1"/>
</dbReference>
<dbReference type="EMBL" id="WNTK01006518">
    <property type="protein sequence ID" value="KAG9463544.1"/>
    <property type="molecule type" value="Genomic_DNA"/>
</dbReference>
<evidence type="ECO:0000313" key="2">
    <source>
        <dbReference type="EMBL" id="KAG9463544.1"/>
    </source>
</evidence>
<gene>
    <name evidence="2" type="ORF">GDO78_021536</name>
</gene>
<accession>A0A8J6B5I0</accession>
<proteinExistence type="predicted"/>
<dbReference type="OrthoDB" id="616263at2759"/>
<keyword evidence="3" id="KW-1185">Reference proteome</keyword>
<feature type="domain" description="Mos1 transposase HTH" evidence="1">
    <location>
        <begin position="14"/>
        <end position="58"/>
    </location>
</feature>
<dbReference type="Proteomes" id="UP000770717">
    <property type="component" value="Unassembled WGS sequence"/>
</dbReference>
<sequence length="97" mass="11321">MAESEAIFTANESRGVIKFLFLQGKSAKDIHGDMSQTLGDQCPSYSPVKYWDAKLKTGHFSTNDEERLDDRERWLFRKSSMLCTTSYWRISEFQLKE</sequence>
<comment type="caution">
    <text evidence="2">The sequence shown here is derived from an EMBL/GenBank/DDBJ whole genome shotgun (WGS) entry which is preliminary data.</text>
</comment>
<dbReference type="InterPro" id="IPR052709">
    <property type="entry name" value="Transposase-MT_Hybrid"/>
</dbReference>
<dbReference type="InterPro" id="IPR041426">
    <property type="entry name" value="Mos1_HTH"/>
</dbReference>
<dbReference type="AlphaFoldDB" id="A0A8J6B5I0"/>
<reference evidence="2" key="1">
    <citation type="thesis" date="2020" institute="ProQuest LLC" country="789 East Eisenhower Parkway, Ann Arbor, MI, USA">
        <title>Comparative Genomics and Chromosome Evolution.</title>
        <authorList>
            <person name="Mudd A.B."/>
        </authorList>
    </citation>
    <scope>NUCLEOTIDE SEQUENCE</scope>
    <source>
        <strain evidence="2">HN-11 Male</strain>
        <tissue evidence="2">Kidney and liver</tissue>
    </source>
</reference>
<protein>
    <recommendedName>
        <fullName evidence="1">Mos1 transposase HTH domain-containing protein</fullName>
    </recommendedName>
</protein>
<name>A0A8J6B5I0_ELECQ</name>
<evidence type="ECO:0000259" key="1">
    <source>
        <dbReference type="Pfam" id="PF17906"/>
    </source>
</evidence>
<organism evidence="2 3">
    <name type="scientific">Eleutherodactylus coqui</name>
    <name type="common">Puerto Rican coqui</name>
    <dbReference type="NCBI Taxonomy" id="57060"/>
    <lineage>
        <taxon>Eukaryota</taxon>
        <taxon>Metazoa</taxon>
        <taxon>Chordata</taxon>
        <taxon>Craniata</taxon>
        <taxon>Vertebrata</taxon>
        <taxon>Euteleostomi</taxon>
        <taxon>Amphibia</taxon>
        <taxon>Batrachia</taxon>
        <taxon>Anura</taxon>
        <taxon>Neobatrachia</taxon>
        <taxon>Hyloidea</taxon>
        <taxon>Eleutherodactylidae</taxon>
        <taxon>Eleutherodactylinae</taxon>
        <taxon>Eleutherodactylus</taxon>
        <taxon>Eleutherodactylus</taxon>
    </lineage>
</organism>
<dbReference type="Pfam" id="PF17906">
    <property type="entry name" value="HTH_48"/>
    <property type="match status" value="1"/>
</dbReference>
<evidence type="ECO:0000313" key="3">
    <source>
        <dbReference type="Proteomes" id="UP000770717"/>
    </source>
</evidence>
<dbReference type="PANTHER" id="PTHR46060:SF1">
    <property type="entry name" value="MARINER MOS1 TRANSPOSASE-LIKE PROTEIN"/>
    <property type="match status" value="1"/>
</dbReference>